<comment type="subcellular location">
    <subcellularLocation>
        <location evidence="2">Cell projection</location>
    </subcellularLocation>
    <subcellularLocation>
        <location evidence="1">Cytoplasm</location>
        <location evidence="1">Cytoskeleton</location>
    </subcellularLocation>
</comment>
<dbReference type="GO" id="GO:0031514">
    <property type="term" value="C:motile cilium"/>
    <property type="evidence" value="ECO:0007669"/>
    <property type="project" value="TreeGrafter"/>
</dbReference>
<reference evidence="7" key="1">
    <citation type="submission" date="2015-11" db="EMBL/GenBank/DDBJ databases">
        <title>De novo transcriptome assembly of four potential Pierce s Disease insect vectors from Arizona vineyards.</title>
        <authorList>
            <person name="Tassone E.E."/>
        </authorList>
    </citation>
    <scope>NUCLEOTIDE SEQUENCE</scope>
</reference>
<evidence type="ECO:0008006" key="8">
    <source>
        <dbReference type="Google" id="ProtNLM"/>
    </source>
</evidence>
<evidence type="ECO:0000256" key="6">
    <source>
        <dbReference type="SAM" id="Coils"/>
    </source>
</evidence>
<evidence type="ECO:0000256" key="1">
    <source>
        <dbReference type="ARBA" id="ARBA00004245"/>
    </source>
</evidence>
<dbReference type="PANTHER" id="PTHR14871:SF1">
    <property type="entry name" value="DYNEIN REGULATORY COMPLEX PROTEIN 9"/>
    <property type="match status" value="1"/>
</dbReference>
<keyword evidence="3" id="KW-0963">Cytoplasm</keyword>
<proteinExistence type="predicted"/>
<dbReference type="GO" id="GO:0044782">
    <property type="term" value="P:cilium organization"/>
    <property type="evidence" value="ECO:0007669"/>
    <property type="project" value="TreeGrafter"/>
</dbReference>
<evidence type="ECO:0000256" key="5">
    <source>
        <dbReference type="ARBA" id="ARBA00023273"/>
    </source>
</evidence>
<name>A0A1B6MTF3_9HEMI</name>
<keyword evidence="4" id="KW-0206">Cytoskeleton</keyword>
<protein>
    <recommendedName>
        <fullName evidence="8">Dynein regulatory complex protein 9</fullName>
    </recommendedName>
</protein>
<dbReference type="GO" id="GO:0005856">
    <property type="term" value="C:cytoskeleton"/>
    <property type="evidence" value="ECO:0007669"/>
    <property type="project" value="UniProtKB-SubCell"/>
</dbReference>
<keyword evidence="6" id="KW-0175">Coiled coil</keyword>
<evidence type="ECO:0000256" key="4">
    <source>
        <dbReference type="ARBA" id="ARBA00023212"/>
    </source>
</evidence>
<accession>A0A1B6MTF3</accession>
<evidence type="ECO:0000256" key="2">
    <source>
        <dbReference type="ARBA" id="ARBA00004316"/>
    </source>
</evidence>
<feature type="coiled-coil region" evidence="6">
    <location>
        <begin position="263"/>
        <end position="297"/>
    </location>
</feature>
<evidence type="ECO:0000313" key="7">
    <source>
        <dbReference type="EMBL" id="JAT39159.1"/>
    </source>
</evidence>
<dbReference type="EMBL" id="GEBQ01000818">
    <property type="protein sequence ID" value="JAT39159.1"/>
    <property type="molecule type" value="Transcribed_RNA"/>
</dbReference>
<dbReference type="PANTHER" id="PTHR14871">
    <property type="entry name" value="DYNEIN REGULATORY COMPLEX PROTEIN 9"/>
    <property type="match status" value="1"/>
</dbReference>
<keyword evidence="5" id="KW-0966">Cell projection</keyword>
<dbReference type="InterPro" id="IPR042618">
    <property type="entry name" value="IQCG"/>
</dbReference>
<sequence length="353" mass="41509">MEINPENTLVNLQDMLHARPPLCSLESYSLRCVLQKASDKLQIIESLLPGEKAPVQGISYQPLALKLEDVKFKVKVVSSDKTGDGLLATRRVKRIVGLLLEVLLETMMEIEIKGSHDYIDYALWCDNWVQVDKILLKQENREYNAIIKQLKDKLYSCKCDVEKTQSFLLETTGPCLDRAITDDYVQEKTAERLNSIREQTRVEQNFLRLKDKENEAQQWIETQNADASEENRIHTELDFYLTTVVNELQKKLDYWTNRYNSEIEKLDVDLLQTSSKMEELKKNRQETLQEFNMKKEKILKLQIEADEHERLTKRRRAQLRAAVTIQRWWRRFMYKRGLKVKLGKGKKNVGKKK</sequence>
<dbReference type="GO" id="GO:0005737">
    <property type="term" value="C:cytoplasm"/>
    <property type="evidence" value="ECO:0007669"/>
    <property type="project" value="TreeGrafter"/>
</dbReference>
<gene>
    <name evidence="7" type="ORF">g.16694</name>
</gene>
<organism evidence="7">
    <name type="scientific">Graphocephala atropunctata</name>
    <dbReference type="NCBI Taxonomy" id="36148"/>
    <lineage>
        <taxon>Eukaryota</taxon>
        <taxon>Metazoa</taxon>
        <taxon>Ecdysozoa</taxon>
        <taxon>Arthropoda</taxon>
        <taxon>Hexapoda</taxon>
        <taxon>Insecta</taxon>
        <taxon>Pterygota</taxon>
        <taxon>Neoptera</taxon>
        <taxon>Paraneoptera</taxon>
        <taxon>Hemiptera</taxon>
        <taxon>Auchenorrhyncha</taxon>
        <taxon>Membracoidea</taxon>
        <taxon>Cicadellidae</taxon>
        <taxon>Cicadellinae</taxon>
        <taxon>Cicadellini</taxon>
        <taxon>Graphocephala</taxon>
    </lineage>
</organism>
<dbReference type="AlphaFoldDB" id="A0A1B6MTF3"/>
<evidence type="ECO:0000256" key="3">
    <source>
        <dbReference type="ARBA" id="ARBA00022490"/>
    </source>
</evidence>